<name>A0A3M2LGU7_9ACTN</name>
<dbReference type="InterPro" id="IPR002938">
    <property type="entry name" value="FAD-bd"/>
</dbReference>
<dbReference type="PANTHER" id="PTHR43476">
    <property type="entry name" value="3-(3-HYDROXY-PHENYL)PROPIONATE/3-HYDROXYCINNAMIC ACID HYDROXYLASE"/>
    <property type="match status" value="1"/>
</dbReference>
<dbReference type="EMBL" id="RFFJ01000158">
    <property type="protein sequence ID" value="RMI36020.1"/>
    <property type="molecule type" value="Genomic_DNA"/>
</dbReference>
<proteinExistence type="predicted"/>
<dbReference type="GO" id="GO:0071949">
    <property type="term" value="F:FAD binding"/>
    <property type="evidence" value="ECO:0007669"/>
    <property type="project" value="InterPro"/>
</dbReference>
<dbReference type="InterPro" id="IPR050631">
    <property type="entry name" value="PheA/TfdB_FAD_monoxygenase"/>
</dbReference>
<evidence type="ECO:0000259" key="2">
    <source>
        <dbReference type="Pfam" id="PF01494"/>
    </source>
</evidence>
<dbReference type="Gene3D" id="3.50.50.60">
    <property type="entry name" value="FAD/NAD(P)-binding domain"/>
    <property type="match status" value="2"/>
</dbReference>
<dbReference type="Proteomes" id="UP000278673">
    <property type="component" value="Unassembled WGS sequence"/>
</dbReference>
<keyword evidence="3" id="KW-0503">Monooxygenase</keyword>
<protein>
    <submittedName>
        <fullName evidence="3">FAD-binding monooxygenase</fullName>
    </submittedName>
</protein>
<keyword evidence="1" id="KW-0560">Oxidoreductase</keyword>
<evidence type="ECO:0000313" key="4">
    <source>
        <dbReference type="Proteomes" id="UP000278673"/>
    </source>
</evidence>
<evidence type="ECO:0000256" key="1">
    <source>
        <dbReference type="ARBA" id="ARBA00023002"/>
    </source>
</evidence>
<dbReference type="GO" id="GO:0004497">
    <property type="term" value="F:monooxygenase activity"/>
    <property type="evidence" value="ECO:0007669"/>
    <property type="project" value="UniProtKB-KW"/>
</dbReference>
<sequence length="407" mass="44307">MEEATDVCVVGGGPAGMALALLLLRSGVRVTVVESSPTLDREYRGEILQPGGLAVLDEIGVLEGAAARGSHRLARFRLVERGKTLMAFEYGRLRGPHNYLLSLPQAHLLAELRERCEELPGFRYLVARAGALVEENGVVRGVRAKGADGSHTVTASCVVGADGRHSKIRRLANIEHQRHDIFDQDVVWFRLPAKRPLGEVMVNRAGGNPMIAYDSHPDTLQLGWTLPKGEWKRLAPLGIEALRDRIEAAAPDVVTDVRTGIRTLADLSLLDVFGATAERWTADGLVLIGDAAHTHGPLGAQGINLALQDAVLLHPVLLAALREKDLSAGRLREFEDTRRPHIKAVMKFQTIQSRMMLSADGLATFLRPKLARVMMRTPIGAKVTDRVAFGAPGIRVADSLFTADRKE</sequence>
<organism evidence="3 4">
    <name type="scientific">Streptomyces triticirhizae</name>
    <dbReference type="NCBI Taxonomy" id="2483353"/>
    <lineage>
        <taxon>Bacteria</taxon>
        <taxon>Bacillati</taxon>
        <taxon>Actinomycetota</taxon>
        <taxon>Actinomycetes</taxon>
        <taxon>Kitasatosporales</taxon>
        <taxon>Streptomycetaceae</taxon>
        <taxon>Streptomyces</taxon>
    </lineage>
</organism>
<feature type="domain" description="FAD-binding" evidence="2">
    <location>
        <begin position="5"/>
        <end position="348"/>
    </location>
</feature>
<dbReference type="Pfam" id="PF01494">
    <property type="entry name" value="FAD_binding_3"/>
    <property type="match status" value="1"/>
</dbReference>
<dbReference type="RefSeq" id="WP_122185744.1">
    <property type="nucleotide sequence ID" value="NZ_RFFJ01000158.1"/>
</dbReference>
<dbReference type="AlphaFoldDB" id="A0A3M2LGU7"/>
<dbReference type="PANTHER" id="PTHR43476:SF5">
    <property type="entry name" value="FAD-DEPENDENT MONOOXYGENASE"/>
    <property type="match status" value="1"/>
</dbReference>
<accession>A0A3M2LGU7</accession>
<dbReference type="PRINTS" id="PR00420">
    <property type="entry name" value="RNGMNOXGNASE"/>
</dbReference>
<evidence type="ECO:0000313" key="3">
    <source>
        <dbReference type="EMBL" id="RMI36020.1"/>
    </source>
</evidence>
<keyword evidence="4" id="KW-1185">Reference proteome</keyword>
<reference evidence="3 4" key="1">
    <citation type="submission" date="2018-10" db="EMBL/GenBank/DDBJ databases">
        <title>Isolation, diversity and antifungal activity of actinobacteria from wheat.</title>
        <authorList>
            <person name="Han C."/>
        </authorList>
    </citation>
    <scope>NUCLEOTIDE SEQUENCE [LARGE SCALE GENOMIC DNA]</scope>
    <source>
        <strain evidence="3 4">NEAU-YY642</strain>
    </source>
</reference>
<dbReference type="SUPFAM" id="SSF51905">
    <property type="entry name" value="FAD/NAD(P)-binding domain"/>
    <property type="match status" value="1"/>
</dbReference>
<dbReference type="InterPro" id="IPR036188">
    <property type="entry name" value="FAD/NAD-bd_sf"/>
</dbReference>
<comment type="caution">
    <text evidence="3">The sequence shown here is derived from an EMBL/GenBank/DDBJ whole genome shotgun (WGS) entry which is preliminary data.</text>
</comment>
<gene>
    <name evidence="3" type="ORF">EBN88_22570</name>
</gene>